<dbReference type="GO" id="GO:0022857">
    <property type="term" value="F:transmembrane transporter activity"/>
    <property type="evidence" value="ECO:0007669"/>
    <property type="project" value="TreeGrafter"/>
</dbReference>
<sequence length="427" mass="45165">MLLSFAVFLLLLLLGMPVVFAIGIGGLVFFLTQPGLQLTMPVQLALAETQNFSLLVIPTFILASNLMNELGVTRRLLRFAHVATGFMRGGLAQASVLLGFLMGGVSGSAIADATMQARLLGPEMLRRGYARGFIAALQGFAGLLAVTIPPSIGLILYGSIGQVSIGQLFAGGIGVGVLLAAVYMLTVALLARRRGYLPEAPPPTAGEVLGALRESFFAVLFPFLLLLALRFGVFVPSEVGAAAVVYALLVGLIYRELSLERVNRALAHSVRDVGMVALLIAMAAVLGYGMKWEMFPQQVSAFLLEAVQNPQVALLLILLALLVLGTVLDSTVMIILLTPILVPAAKALGIDLVYFGVLMVLTCAVGLLTPPVGLSMYSVCSVMGCSIGEYMREGWPFLLATLLVLLLAYLFPGVVLFLPRLLFGGGV</sequence>
<feature type="transmembrane region" description="Helical" evidence="7">
    <location>
        <begin position="212"/>
        <end position="233"/>
    </location>
</feature>
<gene>
    <name evidence="9" type="primary">siaT</name>
    <name evidence="9" type="ORF">TTHNP4_00250</name>
</gene>
<name>A0A3P4AUP1_THETH</name>
<evidence type="ECO:0000313" key="9">
    <source>
        <dbReference type="EMBL" id="VCU54842.1"/>
    </source>
</evidence>
<feature type="transmembrane region" description="Helical" evidence="7">
    <location>
        <begin position="348"/>
        <end position="368"/>
    </location>
</feature>
<dbReference type="PANTHER" id="PTHR33362">
    <property type="entry name" value="SIALIC ACID TRAP TRANSPORTER PERMEASE PROTEIN SIAT-RELATED"/>
    <property type="match status" value="1"/>
</dbReference>
<evidence type="ECO:0000256" key="1">
    <source>
        <dbReference type="ARBA" id="ARBA00004429"/>
    </source>
</evidence>
<accession>A0A3P4AUP1</accession>
<evidence type="ECO:0000256" key="7">
    <source>
        <dbReference type="SAM" id="Phobius"/>
    </source>
</evidence>
<organism evidence="9 10">
    <name type="scientific">Thermus thermophilus</name>
    <dbReference type="NCBI Taxonomy" id="274"/>
    <lineage>
        <taxon>Bacteria</taxon>
        <taxon>Thermotogati</taxon>
        <taxon>Deinococcota</taxon>
        <taxon>Deinococci</taxon>
        <taxon>Thermales</taxon>
        <taxon>Thermaceae</taxon>
        <taxon>Thermus</taxon>
    </lineage>
</organism>
<keyword evidence="5 7" id="KW-1133">Transmembrane helix</keyword>
<feature type="transmembrane region" description="Helical" evidence="7">
    <location>
        <begin position="397"/>
        <end position="418"/>
    </location>
</feature>
<protein>
    <submittedName>
        <fullName evidence="9">Sialic acid TRAP transporter permease protein SiaT</fullName>
    </submittedName>
</protein>
<keyword evidence="6 7" id="KW-0472">Membrane</keyword>
<geneLocation type="plasmid" evidence="9 10">
    <name>4</name>
</geneLocation>
<evidence type="ECO:0000256" key="3">
    <source>
        <dbReference type="ARBA" id="ARBA00022519"/>
    </source>
</evidence>
<evidence type="ECO:0000256" key="5">
    <source>
        <dbReference type="ARBA" id="ARBA00022989"/>
    </source>
</evidence>
<feature type="domain" description="TRAP C4-dicarboxylate transport system permease DctM subunit" evidence="8">
    <location>
        <begin position="5"/>
        <end position="413"/>
    </location>
</feature>
<keyword evidence="3" id="KW-0997">Cell inner membrane</keyword>
<feature type="transmembrane region" description="Helical" evidence="7">
    <location>
        <begin position="310"/>
        <end position="336"/>
    </location>
</feature>
<dbReference type="InterPro" id="IPR004681">
    <property type="entry name" value="TRAP_DctM"/>
</dbReference>
<keyword evidence="2" id="KW-1003">Cell membrane</keyword>
<dbReference type="RefSeq" id="WP_124105712.1">
    <property type="nucleotide sequence ID" value="NZ_LR027520.1"/>
</dbReference>
<feature type="transmembrane region" description="Helical" evidence="7">
    <location>
        <begin position="239"/>
        <end position="257"/>
    </location>
</feature>
<evidence type="ECO:0000256" key="4">
    <source>
        <dbReference type="ARBA" id="ARBA00022692"/>
    </source>
</evidence>
<dbReference type="Proteomes" id="UP000279841">
    <property type="component" value="Plasmid 4"/>
</dbReference>
<dbReference type="Pfam" id="PF06808">
    <property type="entry name" value="DctM"/>
    <property type="match status" value="1"/>
</dbReference>
<dbReference type="EMBL" id="LR027520">
    <property type="protein sequence ID" value="VCU54842.1"/>
    <property type="molecule type" value="Genomic_DNA"/>
</dbReference>
<feature type="transmembrane region" description="Helical" evidence="7">
    <location>
        <begin position="132"/>
        <end position="157"/>
    </location>
</feature>
<feature type="transmembrane region" description="Helical" evidence="7">
    <location>
        <begin position="269"/>
        <end position="290"/>
    </location>
</feature>
<proteinExistence type="predicted"/>
<evidence type="ECO:0000256" key="6">
    <source>
        <dbReference type="ARBA" id="ARBA00023136"/>
    </source>
</evidence>
<comment type="subcellular location">
    <subcellularLocation>
        <location evidence="1">Cell inner membrane</location>
        <topology evidence="1">Multi-pass membrane protein</topology>
    </subcellularLocation>
</comment>
<dbReference type="PANTHER" id="PTHR33362:SF4">
    <property type="entry name" value="2,3-DIKETO-L-GULONATE TRAP TRANSPORTER LARGE PERMEASE PROTEIN YIAN"/>
    <property type="match status" value="1"/>
</dbReference>
<dbReference type="NCBIfam" id="TIGR00786">
    <property type="entry name" value="dctM"/>
    <property type="match status" value="1"/>
</dbReference>
<dbReference type="PIRSF" id="PIRSF006066">
    <property type="entry name" value="HI0050"/>
    <property type="match status" value="1"/>
</dbReference>
<evidence type="ECO:0000259" key="8">
    <source>
        <dbReference type="Pfam" id="PF06808"/>
    </source>
</evidence>
<feature type="transmembrane region" description="Helical" evidence="7">
    <location>
        <begin position="169"/>
        <end position="191"/>
    </location>
</feature>
<keyword evidence="9" id="KW-0614">Plasmid</keyword>
<feature type="transmembrane region" description="Helical" evidence="7">
    <location>
        <begin position="91"/>
        <end position="111"/>
    </location>
</feature>
<dbReference type="GO" id="GO:0005886">
    <property type="term" value="C:plasma membrane"/>
    <property type="evidence" value="ECO:0007669"/>
    <property type="project" value="UniProtKB-SubCell"/>
</dbReference>
<dbReference type="InterPro" id="IPR010656">
    <property type="entry name" value="DctM"/>
</dbReference>
<evidence type="ECO:0000256" key="2">
    <source>
        <dbReference type="ARBA" id="ARBA00022475"/>
    </source>
</evidence>
<evidence type="ECO:0000313" key="10">
    <source>
        <dbReference type="Proteomes" id="UP000279841"/>
    </source>
</evidence>
<keyword evidence="4 7" id="KW-0812">Transmembrane</keyword>
<dbReference type="AlphaFoldDB" id="A0A3P4AUP1"/>
<reference evidence="9 10" key="1">
    <citation type="submission" date="2018-10" db="EMBL/GenBank/DDBJ databases">
        <authorList>
            <person name="Peiro R."/>
            <person name="Begona"/>
            <person name="Cbmso G."/>
            <person name="Lopez M."/>
            <person name="Gonzalez S."/>
            <person name="Sacristan E."/>
            <person name="Castillo E."/>
        </authorList>
    </citation>
    <scope>NUCLEOTIDE SEQUENCE [LARGE SCALE GENOMIC DNA]</scope>
    <source>
        <strain evidence="9">TTHNAR1</strain>
        <plasmid evidence="10">4</plasmid>
    </source>
</reference>